<keyword evidence="3" id="KW-1185">Reference proteome</keyword>
<evidence type="ECO:0000313" key="2">
    <source>
        <dbReference type="EMBL" id="KAF2213342.1"/>
    </source>
</evidence>
<name>A0A6A6FIT1_9PEZI</name>
<evidence type="ECO:0000259" key="1">
    <source>
        <dbReference type="Pfam" id="PF24864"/>
    </source>
</evidence>
<accession>A0A6A6FIT1</accession>
<protein>
    <recommendedName>
        <fullName evidence="1">DUF7730 domain-containing protein</fullName>
    </recommendedName>
</protein>
<dbReference type="PANTHER" id="PTHR38790">
    <property type="entry name" value="2EXR DOMAIN-CONTAINING PROTEIN-RELATED"/>
    <property type="match status" value="1"/>
</dbReference>
<dbReference type="InterPro" id="IPR056632">
    <property type="entry name" value="DUF7730"/>
</dbReference>
<dbReference type="EMBL" id="ML992671">
    <property type="protein sequence ID" value="KAF2213342.1"/>
    <property type="molecule type" value="Genomic_DNA"/>
</dbReference>
<proteinExistence type="predicted"/>
<dbReference type="Pfam" id="PF24864">
    <property type="entry name" value="DUF7730"/>
    <property type="match status" value="1"/>
</dbReference>
<reference evidence="2" key="1">
    <citation type="journal article" date="2020" name="Stud. Mycol.">
        <title>101 Dothideomycetes genomes: a test case for predicting lifestyles and emergence of pathogens.</title>
        <authorList>
            <person name="Haridas S."/>
            <person name="Albert R."/>
            <person name="Binder M."/>
            <person name="Bloem J."/>
            <person name="Labutti K."/>
            <person name="Salamov A."/>
            <person name="Andreopoulos B."/>
            <person name="Baker S."/>
            <person name="Barry K."/>
            <person name="Bills G."/>
            <person name="Bluhm B."/>
            <person name="Cannon C."/>
            <person name="Castanera R."/>
            <person name="Culley D."/>
            <person name="Daum C."/>
            <person name="Ezra D."/>
            <person name="Gonzalez J."/>
            <person name="Henrissat B."/>
            <person name="Kuo A."/>
            <person name="Liang C."/>
            <person name="Lipzen A."/>
            <person name="Lutzoni F."/>
            <person name="Magnuson J."/>
            <person name="Mondo S."/>
            <person name="Nolan M."/>
            <person name="Ohm R."/>
            <person name="Pangilinan J."/>
            <person name="Park H.-J."/>
            <person name="Ramirez L."/>
            <person name="Alfaro M."/>
            <person name="Sun H."/>
            <person name="Tritt A."/>
            <person name="Yoshinaga Y."/>
            <person name="Zwiers L.-H."/>
            <person name="Turgeon B."/>
            <person name="Goodwin S."/>
            <person name="Spatafora J."/>
            <person name="Crous P."/>
            <person name="Grigoriev I."/>
        </authorList>
    </citation>
    <scope>NUCLEOTIDE SEQUENCE</scope>
    <source>
        <strain evidence="2">SCOH1-5</strain>
    </source>
</reference>
<dbReference type="Proteomes" id="UP000799539">
    <property type="component" value="Unassembled WGS sequence"/>
</dbReference>
<dbReference type="AlphaFoldDB" id="A0A6A6FIT1"/>
<gene>
    <name evidence="2" type="ORF">CERZMDRAFT_84189</name>
</gene>
<dbReference type="PANTHER" id="PTHR38790:SF4">
    <property type="entry name" value="2EXR DOMAIN-CONTAINING PROTEIN"/>
    <property type="match status" value="1"/>
</dbReference>
<feature type="domain" description="DUF7730" evidence="1">
    <location>
        <begin position="4"/>
        <end position="110"/>
    </location>
</feature>
<organism evidence="2 3">
    <name type="scientific">Cercospora zeae-maydis SCOH1-5</name>
    <dbReference type="NCBI Taxonomy" id="717836"/>
    <lineage>
        <taxon>Eukaryota</taxon>
        <taxon>Fungi</taxon>
        <taxon>Dikarya</taxon>
        <taxon>Ascomycota</taxon>
        <taxon>Pezizomycotina</taxon>
        <taxon>Dothideomycetes</taxon>
        <taxon>Dothideomycetidae</taxon>
        <taxon>Mycosphaerellales</taxon>
        <taxon>Mycosphaerellaceae</taxon>
        <taxon>Cercospora</taxon>
    </lineage>
</organism>
<dbReference type="OrthoDB" id="4757095at2759"/>
<evidence type="ECO:0000313" key="3">
    <source>
        <dbReference type="Proteomes" id="UP000799539"/>
    </source>
</evidence>
<sequence length="281" mass="31454">MATTSPLLALPAELRQEILIHVLAWPAHHTSGDRSHLSYAKKNGLYCGVCCLGYRKERYRGSENTSGAMLYRPRCGYKCMTRSMAILQTCRKIYFEGVDLLYKKTLFVARNQYVSRWGSERSTSNVRPWVDFRSWTYLGTTAECQNLLNRMKNVRVEQSIVVGRENRAAAGRVRIMRSLVGALGSSDLSLEMLLHFETQDLLGLTEHEAISNGPFDELVSSLKGIDRAGCRPHITIKTNYTNLVQGDAGPNDACFAEMVVMAFGCAGVPFTIVDNVTMKPR</sequence>